<accession>A0AAP4BB85</accession>
<dbReference type="AlphaFoldDB" id="A0AAP4BB85"/>
<organism evidence="1 2">
    <name type="scientific">Fusibacillus kribbianus</name>
    <dbReference type="NCBI Taxonomy" id="3044208"/>
    <lineage>
        <taxon>Bacteria</taxon>
        <taxon>Bacillati</taxon>
        <taxon>Bacillota</taxon>
        <taxon>Clostridia</taxon>
        <taxon>Lachnospirales</taxon>
        <taxon>Lachnospiraceae</taxon>
        <taxon>Fusibacillus</taxon>
    </lineage>
</organism>
<reference evidence="1 2" key="1">
    <citation type="submission" date="2023-05" db="EMBL/GenBank/DDBJ databases">
        <title>[ruminococcus] sp. nov., isolated from a pig farm feces dump.</title>
        <authorList>
            <person name="Chang Y.-H."/>
        </authorList>
    </citation>
    <scope>NUCLEOTIDE SEQUENCE [LARGE SCALE GENOMIC DNA]</scope>
    <source>
        <strain evidence="1 2">YH-rum2234</strain>
    </source>
</reference>
<dbReference type="EMBL" id="JASGBQ010000004">
    <property type="protein sequence ID" value="MDI9241713.1"/>
    <property type="molecule type" value="Genomic_DNA"/>
</dbReference>
<dbReference type="Pfam" id="PF14196">
    <property type="entry name" value="ATC_hydrolase"/>
    <property type="match status" value="1"/>
</dbReference>
<name>A0AAP4BB85_9FIRM</name>
<dbReference type="GO" id="GO:0016787">
    <property type="term" value="F:hydrolase activity"/>
    <property type="evidence" value="ECO:0007669"/>
    <property type="project" value="UniProtKB-KW"/>
</dbReference>
<comment type="caution">
    <text evidence="1">The sequence shown here is derived from an EMBL/GenBank/DDBJ whole genome shotgun (WGS) entry which is preliminary data.</text>
</comment>
<evidence type="ECO:0000313" key="1">
    <source>
        <dbReference type="EMBL" id="MDI9241713.1"/>
    </source>
</evidence>
<dbReference type="RefSeq" id="WP_283230222.1">
    <property type="nucleotide sequence ID" value="NZ_JASGBQ010000004.1"/>
</dbReference>
<gene>
    <name evidence="1" type="ORF">QJ036_04360</name>
</gene>
<keyword evidence="2" id="KW-1185">Reference proteome</keyword>
<dbReference type="Proteomes" id="UP001300383">
    <property type="component" value="Unassembled WGS sequence"/>
</dbReference>
<dbReference type="InterPro" id="IPR026002">
    <property type="entry name" value="ATC_hydrolase-like"/>
</dbReference>
<keyword evidence="1" id="KW-0378">Hydrolase</keyword>
<protein>
    <submittedName>
        <fullName evidence="1">L-2-amino-thiazoline-4-carboxylic acid hydrolase</fullName>
    </submittedName>
</protein>
<proteinExistence type="predicted"/>
<evidence type="ECO:0000313" key="2">
    <source>
        <dbReference type="Proteomes" id="UP001300383"/>
    </source>
</evidence>
<sequence length="167" mass="19126">MAKYNENKPVHTGDPVVEAKRACIEHRAYWMALILDEVRKAGGDMEKVGRAAINRCGCFQINENFKDKMTDPMSMKEFGAQFVAEPITFENKTVEITDDVMHVEMHYCPLLNAWRKLGFSDEDCALFCDIAMEGDRQFARDMDCEFALTKKIAEGDDCCDLCFTRKK</sequence>